<accession>A0ABU1EDF8</accession>
<protein>
    <recommendedName>
        <fullName evidence="3">Nuclease-related domain-containing protein</fullName>
    </recommendedName>
</protein>
<keyword evidence="2" id="KW-1185">Reference proteome</keyword>
<reference evidence="1 2" key="1">
    <citation type="submission" date="2023-09" db="EMBL/GenBank/DDBJ databases">
        <authorList>
            <person name="Zhai L."/>
        </authorList>
    </citation>
    <scope>NUCLEOTIDE SEQUENCE [LARGE SCALE GENOMIC DNA]</scope>
    <source>
        <strain evidence="1 2">5 N-1</strain>
    </source>
</reference>
<dbReference type="EMBL" id="JAVJAN010000005">
    <property type="protein sequence ID" value="MDR5586390.1"/>
    <property type="molecule type" value="Genomic_DNA"/>
</dbReference>
<dbReference type="RefSeq" id="WP_309555991.1">
    <property type="nucleotide sequence ID" value="NZ_JAVJAN010000005.1"/>
</dbReference>
<name>A0ABU1EDF8_9CLOT</name>
<sequence>MELYDIENLAEYYPNKFINYILEIYNKHGIDRAIKLLKKSGVCINKNLKNEEKFFYAYNKIINKFCECEENQIKINQFKNEVNIINNAYKILNRRIETESNLPKDKQMVAYLLALEQFLLKCSNNDMKKELGFGDDYNYNNVNVNLFDNVSELGGEVLKYFMYKSISIENFHVPISNNEIEIASKHITFLEEEAFLNQLVQLWSYYNLEVSQQKGIIKFKVIGNKALGAIISKQRFFDIRYAKLSRFAYMKAKELKNNTYNIMNSSEEYKKITKEFINEYFSEYGFDVEFGGMKLKYLINAYTAIFHESEIFMKNIKDVKNVKLRLSHLCIIKEYKKWKRIFMSYGIPKEVVDKIIEFLIFDKKSRDLYDCPFIKVNKFLILVPSISMNIDPSRAIMSNLANKKYDVGIKGNNFEKDISEVLDNANIQNMCYEVYDENHEKYQCDRIFVIDNDLYFAELKHLNNPVNYREYERNLDEITDACNQLERIEKYLITNRLEDIKQKLQINNINNIYKLVITNTERGEKSVINETFVIDKTLFDGYFKRNAPAIHQIDGDVIKTAELYKQYYIGKITSKQFLELIKVNPYIEMSQKRVGYREYNYSKLFGIILEEYASKVDGVVFNKNKF</sequence>
<comment type="caution">
    <text evidence="1">The sequence shown here is derived from an EMBL/GenBank/DDBJ whole genome shotgun (WGS) entry which is preliminary data.</text>
</comment>
<gene>
    <name evidence="1" type="ORF">RGC78_02815</name>
</gene>
<evidence type="ECO:0000313" key="1">
    <source>
        <dbReference type="EMBL" id="MDR5586390.1"/>
    </source>
</evidence>
<organism evidence="1 2">
    <name type="scientific">Clostridium aquiflavi</name>
    <dbReference type="NCBI Taxonomy" id="3073603"/>
    <lineage>
        <taxon>Bacteria</taxon>
        <taxon>Bacillati</taxon>
        <taxon>Bacillota</taxon>
        <taxon>Clostridia</taxon>
        <taxon>Eubacteriales</taxon>
        <taxon>Clostridiaceae</taxon>
        <taxon>Clostridium</taxon>
    </lineage>
</organism>
<proteinExistence type="predicted"/>
<evidence type="ECO:0008006" key="3">
    <source>
        <dbReference type="Google" id="ProtNLM"/>
    </source>
</evidence>
<evidence type="ECO:0000313" key="2">
    <source>
        <dbReference type="Proteomes" id="UP001256646"/>
    </source>
</evidence>
<dbReference type="Proteomes" id="UP001256646">
    <property type="component" value="Unassembled WGS sequence"/>
</dbReference>